<dbReference type="RefSeq" id="WP_284481920.1">
    <property type="nucleotide sequence ID" value="NZ_JASNJD010000012.1"/>
</dbReference>
<comment type="subcellular location">
    <subcellularLocation>
        <location evidence="1">Cell membrane</location>
        <topology evidence="1">Multi-pass membrane protein</topology>
    </subcellularLocation>
</comment>
<sequence length="152" mass="15937">MRKPLILIASGGSALLLLAALGFQYLAKLPPCDLCISQRWPHLAAVILGLLALVIPGPVLPLLGALAALTTAGFGLYHSGVEQGWWEGPTTCTSGGVGGMSADQLFDKIMAAPLVRCDEIVWQFLGLSMASWNAILALLLAFVWVAAARARG</sequence>
<dbReference type="PIRSF" id="PIRSF033913">
    <property type="entry name" value="S-S_format_DsbB"/>
    <property type="match status" value="1"/>
</dbReference>
<dbReference type="InterPro" id="IPR003752">
    <property type="entry name" value="DiS_bond_form_DsbB/BdbC"/>
</dbReference>
<dbReference type="InterPro" id="IPR023380">
    <property type="entry name" value="DsbB-like_sf"/>
</dbReference>
<proteinExistence type="predicted"/>
<evidence type="ECO:0000256" key="2">
    <source>
        <dbReference type="ARBA" id="ARBA00022475"/>
    </source>
</evidence>
<reference evidence="7 8" key="1">
    <citation type="submission" date="2023-05" db="EMBL/GenBank/DDBJ databases">
        <title>Pseudodonghicola sp. nov.</title>
        <authorList>
            <person name="Huang J."/>
        </authorList>
    </citation>
    <scope>NUCLEOTIDE SEQUENCE [LARGE SCALE GENOMIC DNA]</scope>
    <source>
        <strain evidence="7 8">IC7</strain>
    </source>
</reference>
<evidence type="ECO:0000313" key="8">
    <source>
        <dbReference type="Proteomes" id="UP001243757"/>
    </source>
</evidence>
<name>A0ABT7F3E4_9RHOB</name>
<gene>
    <name evidence="7" type="ORF">QO033_15645</name>
</gene>
<dbReference type="PANTHER" id="PTHR36570:SF3">
    <property type="entry name" value="DISULFIDE BOND FORMATION PROTEIN B"/>
    <property type="match status" value="1"/>
</dbReference>
<accession>A0ABT7F3E4</accession>
<evidence type="ECO:0000256" key="3">
    <source>
        <dbReference type="ARBA" id="ARBA00022692"/>
    </source>
</evidence>
<keyword evidence="4 6" id="KW-1133">Transmembrane helix</keyword>
<dbReference type="InterPro" id="IPR050183">
    <property type="entry name" value="DsbB"/>
</dbReference>
<comment type="caution">
    <text evidence="7">The sequence shown here is derived from an EMBL/GenBank/DDBJ whole genome shotgun (WGS) entry which is preliminary data.</text>
</comment>
<dbReference type="SUPFAM" id="SSF158442">
    <property type="entry name" value="DsbB-like"/>
    <property type="match status" value="1"/>
</dbReference>
<feature type="transmembrane region" description="Helical" evidence="6">
    <location>
        <begin position="120"/>
        <end position="147"/>
    </location>
</feature>
<dbReference type="InterPro" id="IPR024199">
    <property type="entry name" value="Uncharacterised_DsbB"/>
</dbReference>
<keyword evidence="2" id="KW-1003">Cell membrane</keyword>
<keyword evidence="5 6" id="KW-0472">Membrane</keyword>
<dbReference type="Pfam" id="PF02600">
    <property type="entry name" value="DsbB"/>
    <property type="match status" value="1"/>
</dbReference>
<dbReference type="Gene3D" id="1.20.1550.10">
    <property type="entry name" value="DsbB-like"/>
    <property type="match status" value="1"/>
</dbReference>
<evidence type="ECO:0000256" key="4">
    <source>
        <dbReference type="ARBA" id="ARBA00022989"/>
    </source>
</evidence>
<protein>
    <submittedName>
        <fullName evidence="7">Disulfide bond formation protein B</fullName>
    </submittedName>
</protein>
<dbReference type="PANTHER" id="PTHR36570">
    <property type="entry name" value="DISULFIDE BOND FORMATION PROTEIN B"/>
    <property type="match status" value="1"/>
</dbReference>
<keyword evidence="8" id="KW-1185">Reference proteome</keyword>
<keyword evidence="3 6" id="KW-0812">Transmembrane</keyword>
<dbReference type="EMBL" id="JASNJD010000012">
    <property type="protein sequence ID" value="MDK3019116.1"/>
    <property type="molecule type" value="Genomic_DNA"/>
</dbReference>
<evidence type="ECO:0000256" key="1">
    <source>
        <dbReference type="ARBA" id="ARBA00004651"/>
    </source>
</evidence>
<dbReference type="Proteomes" id="UP001243757">
    <property type="component" value="Unassembled WGS sequence"/>
</dbReference>
<organism evidence="7 8">
    <name type="scientific">Pseudodonghicola flavimaris</name>
    <dbReference type="NCBI Taxonomy" id="3050036"/>
    <lineage>
        <taxon>Bacteria</taxon>
        <taxon>Pseudomonadati</taxon>
        <taxon>Pseudomonadota</taxon>
        <taxon>Alphaproteobacteria</taxon>
        <taxon>Rhodobacterales</taxon>
        <taxon>Paracoccaceae</taxon>
        <taxon>Pseudodonghicola</taxon>
    </lineage>
</organism>
<evidence type="ECO:0000256" key="6">
    <source>
        <dbReference type="SAM" id="Phobius"/>
    </source>
</evidence>
<evidence type="ECO:0000313" key="7">
    <source>
        <dbReference type="EMBL" id="MDK3019116.1"/>
    </source>
</evidence>
<feature type="transmembrane region" description="Helical" evidence="6">
    <location>
        <begin position="38"/>
        <end position="55"/>
    </location>
</feature>
<evidence type="ECO:0000256" key="5">
    <source>
        <dbReference type="ARBA" id="ARBA00023136"/>
    </source>
</evidence>